<dbReference type="RefSeq" id="WP_055270277.1">
    <property type="nucleotide sequence ID" value="NZ_JAJCIK010000020.1"/>
</dbReference>
<comment type="caution">
    <text evidence="4">The sequence shown here is derived from an EMBL/GenBank/DDBJ whole genome shotgun (WGS) entry which is preliminary data.</text>
</comment>
<name>A0A174NMG6_FLAPL</name>
<evidence type="ECO:0000259" key="3">
    <source>
        <dbReference type="Pfam" id="PF03432"/>
    </source>
</evidence>
<gene>
    <name evidence="4" type="ORF">GKE97_13050</name>
</gene>
<dbReference type="Pfam" id="PF03432">
    <property type="entry name" value="Relaxase"/>
    <property type="match status" value="1"/>
</dbReference>
<dbReference type="EMBL" id="WKPR01000012">
    <property type="protein sequence ID" value="MSB20441.1"/>
    <property type="molecule type" value="Genomic_DNA"/>
</dbReference>
<evidence type="ECO:0000313" key="5">
    <source>
        <dbReference type="Proteomes" id="UP000434475"/>
    </source>
</evidence>
<dbReference type="AlphaFoldDB" id="A0A174NMG6"/>
<feature type="compositionally biased region" description="Basic and acidic residues" evidence="2">
    <location>
        <begin position="428"/>
        <end position="448"/>
    </location>
</feature>
<feature type="region of interest" description="Disordered" evidence="2">
    <location>
        <begin position="427"/>
        <end position="458"/>
    </location>
</feature>
<dbReference type="Proteomes" id="UP000434475">
    <property type="component" value="Unassembled WGS sequence"/>
</dbReference>
<accession>A0A174NMG6</accession>
<keyword evidence="1" id="KW-0175">Coiled coil</keyword>
<feature type="compositionally biased region" description="Basic residues" evidence="2">
    <location>
        <begin position="280"/>
        <end position="289"/>
    </location>
</feature>
<feature type="region of interest" description="Disordered" evidence="2">
    <location>
        <begin position="265"/>
        <end position="289"/>
    </location>
</feature>
<evidence type="ECO:0000313" key="4">
    <source>
        <dbReference type="EMBL" id="MSB20441.1"/>
    </source>
</evidence>
<proteinExistence type="predicted"/>
<evidence type="ECO:0000256" key="2">
    <source>
        <dbReference type="SAM" id="MobiDB-lite"/>
    </source>
</evidence>
<evidence type="ECO:0000256" key="1">
    <source>
        <dbReference type="SAM" id="Coils"/>
    </source>
</evidence>
<feature type="coiled-coil region" evidence="1">
    <location>
        <begin position="354"/>
        <end position="381"/>
    </location>
</feature>
<dbReference type="InterPro" id="IPR005094">
    <property type="entry name" value="Endonuclease_MobA/VirD2"/>
</dbReference>
<sequence length="458" mass="52105">MAYDKIIPVKARLDHCVAYVLNPEKTGLADALVYIENSEKTALPDGSAQLTTAINCQLDTALRDMLRTKHRWGKENGVQGYHLIHSYAPGEVTPAEAHSMGVEMAKRLLGDKYEVIVATHLDHDHLHCHILFNSVCFMDGSKFRNTFQDYYRDIRGISNEVSRAHGFSVIEPEGKGTAYAEWDAKQNGKATVRGLIRQDIDTAIAGAFTYASFWAQLAKMGYTVKHGANIRYAAVRPPGGTRFIRLASLGDGYTEEDIKKRLAGVRSGKSPMPEPLPRQPPRRYTVKNRPIPRRPRQKLTGFRALYVYYLYLLGVRKPAARRAPVPFSVRKEVTKLNRYAAQFRFLQANRVNSAEQLTMLGDALQAEIDALTEQRKNLYRQKRRGLDVEPEIQAINQMLRPLRQKLKTCGQIEQAVPHIRSQAQLCRDAQRKEQNHQHEKAIDKADKARPRRFSLLHR</sequence>
<organism evidence="4 5">
    <name type="scientific">Flavonifractor plautii</name>
    <name type="common">Fusobacterium plautii</name>
    <dbReference type="NCBI Taxonomy" id="292800"/>
    <lineage>
        <taxon>Bacteria</taxon>
        <taxon>Bacillati</taxon>
        <taxon>Bacillota</taxon>
        <taxon>Clostridia</taxon>
        <taxon>Eubacteriales</taxon>
        <taxon>Oscillospiraceae</taxon>
        <taxon>Flavonifractor</taxon>
    </lineage>
</organism>
<feature type="compositionally biased region" description="Basic residues" evidence="2">
    <location>
        <begin position="449"/>
        <end position="458"/>
    </location>
</feature>
<feature type="domain" description="MobA/VirD2-like nuclease" evidence="3">
    <location>
        <begin position="34"/>
        <end position="166"/>
    </location>
</feature>
<protein>
    <submittedName>
        <fullName evidence="4">Relaxase/mobilization nuclease domain-containing protein</fullName>
    </submittedName>
</protein>
<reference evidence="4 5" key="1">
    <citation type="journal article" date="2019" name="Nat. Med.">
        <title>A library of human gut bacterial isolates paired with longitudinal multiomics data enables mechanistic microbiome research.</title>
        <authorList>
            <person name="Poyet M."/>
            <person name="Groussin M."/>
            <person name="Gibbons S.M."/>
            <person name="Avila-Pacheco J."/>
            <person name="Jiang X."/>
            <person name="Kearney S.M."/>
            <person name="Perrotta A.R."/>
            <person name="Berdy B."/>
            <person name="Zhao S."/>
            <person name="Lieberman T.D."/>
            <person name="Swanson P.K."/>
            <person name="Smith M."/>
            <person name="Roesemann S."/>
            <person name="Alexander J.E."/>
            <person name="Rich S.A."/>
            <person name="Livny J."/>
            <person name="Vlamakis H."/>
            <person name="Clish C."/>
            <person name="Bullock K."/>
            <person name="Deik A."/>
            <person name="Scott J."/>
            <person name="Pierce K.A."/>
            <person name="Xavier R.J."/>
            <person name="Alm E.J."/>
        </authorList>
    </citation>
    <scope>NUCLEOTIDE SEQUENCE [LARGE SCALE GENOMIC DNA]</scope>
    <source>
        <strain evidence="4 5">BIOML-A2</strain>
    </source>
</reference>